<comment type="pathway">
    <text evidence="1">Cell wall biogenesis; cell wall polysaccharide biosynthesis.</text>
</comment>
<dbReference type="GO" id="GO:0016757">
    <property type="term" value="F:glycosyltransferase activity"/>
    <property type="evidence" value="ECO:0007669"/>
    <property type="project" value="UniProtKB-KW"/>
</dbReference>
<dbReference type="EMBL" id="CP119108">
    <property type="protein sequence ID" value="WEG08165.1"/>
    <property type="molecule type" value="Genomic_DNA"/>
</dbReference>
<evidence type="ECO:0000256" key="1">
    <source>
        <dbReference type="ARBA" id="ARBA00004776"/>
    </source>
</evidence>
<sequence>MTAQRHDGSARRDLADPSSRTTRSDVQTPGTCICIATYRRPLLLAQLLQSVAVSVEERTDGTPLPRVLVIDNDGSASAKEIVRAAPIMCDYIREPRPGIVAARNAALRNLTDAERWVIFVDDDEVVNPDWYSTLMAARRLRAAIVTGPVVPRFSPDTPKWITSGGFFQRPRRLTGDVNPHPATNNALVDRTFIKKLANPWFDEAYSITGGSDSDFFGRIVASGGTSVWCDEAIVSEDIPQQRANFRWIFRRNVRLGNVTRRVTLRDTNSLMIVILGTSRCLLGFFECTFDLTRGRVRQQSLAHFAKGIGMVRSIFGHNVSEYRR</sequence>
<dbReference type="PANTHER" id="PTHR43179">
    <property type="entry name" value="RHAMNOSYLTRANSFERASE WBBL"/>
    <property type="match status" value="1"/>
</dbReference>
<dbReference type="PANTHER" id="PTHR43179:SF12">
    <property type="entry name" value="GALACTOFURANOSYLTRANSFERASE GLFT2"/>
    <property type="match status" value="1"/>
</dbReference>
<dbReference type="RefSeq" id="WP_275277502.1">
    <property type="nucleotide sequence ID" value="NZ_CP119108.1"/>
</dbReference>
<evidence type="ECO:0000313" key="7">
    <source>
        <dbReference type="EMBL" id="WEG08165.1"/>
    </source>
</evidence>
<dbReference type="InterPro" id="IPR001173">
    <property type="entry name" value="Glyco_trans_2-like"/>
</dbReference>
<dbReference type="InterPro" id="IPR029044">
    <property type="entry name" value="Nucleotide-diphossugar_trans"/>
</dbReference>
<feature type="region of interest" description="Disordered" evidence="5">
    <location>
        <begin position="1"/>
        <end position="26"/>
    </location>
</feature>
<protein>
    <submittedName>
        <fullName evidence="7">Glycosyltransferase</fullName>
        <ecNumber evidence="7">2.4.-.-</ecNumber>
    </submittedName>
</protein>
<feature type="domain" description="Glycosyltransferase 2-like" evidence="6">
    <location>
        <begin position="32"/>
        <end position="196"/>
    </location>
</feature>
<dbReference type="CDD" id="cd00761">
    <property type="entry name" value="Glyco_tranf_GTA_type"/>
    <property type="match status" value="1"/>
</dbReference>
<evidence type="ECO:0000256" key="2">
    <source>
        <dbReference type="ARBA" id="ARBA00006739"/>
    </source>
</evidence>
<dbReference type="SUPFAM" id="SSF53448">
    <property type="entry name" value="Nucleotide-diphospho-sugar transferases"/>
    <property type="match status" value="1"/>
</dbReference>
<keyword evidence="8" id="KW-1185">Reference proteome</keyword>
<accession>A0ABY8BW93</accession>
<evidence type="ECO:0000256" key="3">
    <source>
        <dbReference type="ARBA" id="ARBA00022676"/>
    </source>
</evidence>
<organism evidence="7 8">
    <name type="scientific">Microbacterium horticulturae</name>
    <dbReference type="NCBI Taxonomy" id="3028316"/>
    <lineage>
        <taxon>Bacteria</taxon>
        <taxon>Bacillati</taxon>
        <taxon>Actinomycetota</taxon>
        <taxon>Actinomycetes</taxon>
        <taxon>Micrococcales</taxon>
        <taxon>Microbacteriaceae</taxon>
        <taxon>Microbacterium</taxon>
    </lineage>
</organism>
<evidence type="ECO:0000256" key="4">
    <source>
        <dbReference type="ARBA" id="ARBA00022679"/>
    </source>
</evidence>
<dbReference type="Proteomes" id="UP001214553">
    <property type="component" value="Chromosome"/>
</dbReference>
<proteinExistence type="inferred from homology"/>
<comment type="similarity">
    <text evidence="2">Belongs to the glycosyltransferase 2 family.</text>
</comment>
<dbReference type="Pfam" id="PF00535">
    <property type="entry name" value="Glycos_transf_2"/>
    <property type="match status" value="1"/>
</dbReference>
<gene>
    <name evidence="7" type="ORF">PU630_13085</name>
</gene>
<feature type="compositionally biased region" description="Basic and acidic residues" evidence="5">
    <location>
        <begin position="1"/>
        <end position="15"/>
    </location>
</feature>
<keyword evidence="3 7" id="KW-0328">Glycosyltransferase</keyword>
<evidence type="ECO:0000259" key="6">
    <source>
        <dbReference type="Pfam" id="PF00535"/>
    </source>
</evidence>
<dbReference type="Gene3D" id="3.90.550.10">
    <property type="entry name" value="Spore Coat Polysaccharide Biosynthesis Protein SpsA, Chain A"/>
    <property type="match status" value="1"/>
</dbReference>
<keyword evidence="4 7" id="KW-0808">Transferase</keyword>
<evidence type="ECO:0000313" key="8">
    <source>
        <dbReference type="Proteomes" id="UP001214553"/>
    </source>
</evidence>
<dbReference type="EC" id="2.4.-.-" evidence="7"/>
<name>A0ABY8BW93_9MICO</name>
<reference evidence="7 8" key="1">
    <citation type="submission" date="2023-03" db="EMBL/GenBank/DDBJ databases">
        <title>Genome sequence of Microbacterium sp. KACC 23027.</title>
        <authorList>
            <person name="Kim S."/>
            <person name="Heo J."/>
            <person name="Kwon S.-W."/>
        </authorList>
    </citation>
    <scope>NUCLEOTIDE SEQUENCE [LARGE SCALE GENOMIC DNA]</scope>
    <source>
        <strain evidence="7 8">KACC 23027</strain>
    </source>
</reference>
<evidence type="ECO:0000256" key="5">
    <source>
        <dbReference type="SAM" id="MobiDB-lite"/>
    </source>
</evidence>